<comment type="similarity">
    <text evidence="2 12">Belongs to the ORC1 family.</text>
</comment>
<dbReference type="PROSITE" id="PS51038">
    <property type="entry name" value="BAH"/>
    <property type="match status" value="1"/>
</dbReference>
<dbReference type="GO" id="GO:0033314">
    <property type="term" value="P:mitotic DNA replication checkpoint signaling"/>
    <property type="evidence" value="ECO:0007669"/>
    <property type="project" value="TreeGrafter"/>
</dbReference>
<dbReference type="PANTHER" id="PTHR10763">
    <property type="entry name" value="CELL DIVISION CONTROL PROTEIN 6-RELATED"/>
    <property type="match status" value="1"/>
</dbReference>
<sequence length="964" mass="107535">MVLKQSEESAPIVKWIGAHDPLVSVDHLQHKNVYFYTKCIFGPLTLSVGDFVLIANADSTDPDTIEGSDIARIIHLYELREMSMTKDPCRAIVQWYSRPECVPHKHFDDDTICIDFNCEVIEEHRPYDPDISLETIYRKCSVIYGSSDASASGLLQNFEAKRKACPMFVCRYKFIKVKNSYRLVPLEFARDESESSERDRKKSATVETPKAASAKKSARRSALGDDNGTNRKRRASISATNPLEFVNLSYFNENKVSPIKIIGGRSVVRLSAKKKSTPSGKHKGEDEINANYLPASPLAEQNIKVTPRSRAAAAKRNLNLSLDNGADNTADSDCLNYSIVKDTPDRKEPQNDMKIKLRLSERRRSTRLASTEEDPLSIRPEIETDLRKVKQNVDTLQKTPTKKSKSATEGTPSNKKRILSSKQNQEADVDIYRTPTKPAKDTSESTPITNRRKSILKSATTRLAEGTPRRSIQLSSIVEKRVFNEDDIINTPKRTKARKSISIKSADHDGDDDYVPELSTPKKTPQKTPSKGKRSTTKSSTSDVSGTPKTPSQKLKMIRSGEIKPSLEKRGILAGSEKGKTDLQIARERLHVSVVPQSLPCREKEFDNIYTFLEGKIQDQCGGCMYVSGVPGTGKTATVTGVIRTLQEKVTDDELPPFDFLEINGMRLTEPRQAYVHIYRQLTGKTVSWEHAHSLLEKRFTTPAPRRVTTVLLVDELDILCNRRQDVVYNLLDWPTKAAARLVVITIANTMDLPERLLMGKVTSRLGLTRLTFQPYTHKQLQEIVTGRLNGSTAFKGDAVQLVARKVAAVSGDARRALDICRRATEIADAAASKPENSSKDSMQCVNMMHVQQALAEMIASAKVQAIKNCSRLEQIFLQAVAAEVTRTGVEETSFMGVYTQIETIAAFMGASTPTPGRALRICSKLGSERLLICEHSRNDIFQKILLNVSMDDIHYALKVNNTN</sequence>
<dbReference type="Pfam" id="PF01426">
    <property type="entry name" value="BAH"/>
    <property type="match status" value="1"/>
</dbReference>
<feature type="domain" description="BAH" evidence="14">
    <location>
        <begin position="44"/>
        <end position="185"/>
    </location>
</feature>
<dbReference type="InterPro" id="IPR003959">
    <property type="entry name" value="ATPase_AAA_core"/>
</dbReference>
<keyword evidence="6" id="KW-0479">Metal-binding</keyword>
<dbReference type="GO" id="GO:0003688">
    <property type="term" value="F:DNA replication origin binding"/>
    <property type="evidence" value="ECO:0007669"/>
    <property type="project" value="TreeGrafter"/>
</dbReference>
<feature type="compositionally biased region" description="Basic and acidic residues" evidence="13">
    <location>
        <begin position="192"/>
        <end position="204"/>
    </location>
</feature>
<feature type="region of interest" description="Disordered" evidence="13">
    <location>
        <begin position="389"/>
        <end position="469"/>
    </location>
</feature>
<evidence type="ECO:0000256" key="9">
    <source>
        <dbReference type="ARBA" id="ARBA00022842"/>
    </source>
</evidence>
<evidence type="ECO:0000256" key="4">
    <source>
        <dbReference type="ARBA" id="ARBA00022553"/>
    </source>
</evidence>
<dbReference type="Gene3D" id="1.10.8.60">
    <property type="match status" value="1"/>
</dbReference>
<keyword evidence="10 12" id="KW-0238">DNA-binding</keyword>
<keyword evidence="8 12" id="KW-0067">ATP-binding</keyword>
<dbReference type="InterPro" id="IPR043151">
    <property type="entry name" value="BAH_sf"/>
</dbReference>
<evidence type="ECO:0000256" key="6">
    <source>
        <dbReference type="ARBA" id="ARBA00022723"/>
    </source>
</evidence>
<dbReference type="GO" id="GO:0046872">
    <property type="term" value="F:metal ion binding"/>
    <property type="evidence" value="ECO:0007669"/>
    <property type="project" value="UniProtKB-KW"/>
</dbReference>
<dbReference type="GO" id="GO:0005524">
    <property type="term" value="F:ATP binding"/>
    <property type="evidence" value="ECO:0007669"/>
    <property type="project" value="UniProtKB-KW"/>
</dbReference>
<comment type="subcellular location">
    <subcellularLocation>
        <location evidence="1 12">Nucleus</location>
    </subcellularLocation>
</comment>
<evidence type="ECO:0000256" key="11">
    <source>
        <dbReference type="ARBA" id="ARBA00023242"/>
    </source>
</evidence>
<dbReference type="Pfam" id="PF17872">
    <property type="entry name" value="AAA_lid_10"/>
    <property type="match status" value="1"/>
</dbReference>
<dbReference type="InterPro" id="IPR041083">
    <property type="entry name" value="AAA_lid_10"/>
</dbReference>
<evidence type="ECO:0000256" key="13">
    <source>
        <dbReference type="SAM" id="MobiDB-lite"/>
    </source>
</evidence>
<organism evidence="15 16">
    <name type="scientific">Stomoxys calcitrans</name>
    <name type="common">Stable fly</name>
    <name type="synonym">Conops calcitrans</name>
    <dbReference type="NCBI Taxonomy" id="35570"/>
    <lineage>
        <taxon>Eukaryota</taxon>
        <taxon>Metazoa</taxon>
        <taxon>Ecdysozoa</taxon>
        <taxon>Arthropoda</taxon>
        <taxon>Hexapoda</taxon>
        <taxon>Insecta</taxon>
        <taxon>Pterygota</taxon>
        <taxon>Neoptera</taxon>
        <taxon>Endopterygota</taxon>
        <taxon>Diptera</taxon>
        <taxon>Brachycera</taxon>
        <taxon>Muscomorpha</taxon>
        <taxon>Muscoidea</taxon>
        <taxon>Muscidae</taxon>
        <taxon>Stomoxys</taxon>
    </lineage>
</organism>
<dbReference type="Proteomes" id="UP000095300">
    <property type="component" value="Unassembled WGS sequence"/>
</dbReference>
<dbReference type="CDD" id="cd00009">
    <property type="entry name" value="AAA"/>
    <property type="match status" value="1"/>
</dbReference>
<dbReference type="Pfam" id="PF00004">
    <property type="entry name" value="AAA"/>
    <property type="match status" value="1"/>
</dbReference>
<evidence type="ECO:0000256" key="10">
    <source>
        <dbReference type="ARBA" id="ARBA00023125"/>
    </source>
</evidence>
<dbReference type="Gene3D" id="2.30.30.490">
    <property type="match status" value="1"/>
</dbReference>
<comment type="function">
    <text evidence="12">Component of the origin recognition complex (ORC) that binds origins of replication. DNA-binding is ATP-dependent, however specific DNA sequences that define origins of replication have not been identified so far. ORC is required to assemble the pre-replication complex necessary to initiate DNA replication.</text>
</comment>
<dbReference type="Gene3D" id="3.40.50.300">
    <property type="entry name" value="P-loop containing nucleotide triphosphate hydrolases"/>
    <property type="match status" value="1"/>
</dbReference>
<feature type="region of interest" description="Disordered" evidence="13">
    <location>
        <begin position="192"/>
        <end position="235"/>
    </location>
</feature>
<dbReference type="InterPro" id="IPR027417">
    <property type="entry name" value="P-loop_NTPase"/>
</dbReference>
<dbReference type="SMART" id="SM00439">
    <property type="entry name" value="BAH"/>
    <property type="match status" value="1"/>
</dbReference>
<evidence type="ECO:0000313" key="16">
    <source>
        <dbReference type="Proteomes" id="UP000095300"/>
    </source>
</evidence>
<protein>
    <recommendedName>
        <fullName evidence="3 12">Origin recognition complex subunit 1</fullName>
    </recommendedName>
</protein>
<evidence type="ECO:0000256" key="3">
    <source>
        <dbReference type="ARBA" id="ARBA00019081"/>
    </source>
</evidence>
<keyword evidence="9" id="KW-0460">Magnesium</keyword>
<dbReference type="CDD" id="cd08768">
    <property type="entry name" value="Cdc6_C"/>
    <property type="match status" value="1"/>
</dbReference>
<dbReference type="Pfam" id="PF09079">
    <property type="entry name" value="WHD_Cdc6"/>
    <property type="match status" value="1"/>
</dbReference>
<dbReference type="EnsemblMetazoa" id="SCAU000744-RA">
    <property type="protein sequence ID" value="SCAU000744-PA"/>
    <property type="gene ID" value="SCAU000744"/>
</dbReference>
<dbReference type="GO" id="GO:0006270">
    <property type="term" value="P:DNA replication initiation"/>
    <property type="evidence" value="ECO:0007669"/>
    <property type="project" value="TreeGrafter"/>
</dbReference>
<dbReference type="STRING" id="35570.A0A1I8NNY5"/>
<dbReference type="KEGG" id="scac:106096117"/>
<accession>A0A1I8NNY5</accession>
<dbReference type="InterPro" id="IPR015163">
    <property type="entry name" value="Cdc6_C"/>
</dbReference>
<evidence type="ECO:0000256" key="5">
    <source>
        <dbReference type="ARBA" id="ARBA00022705"/>
    </source>
</evidence>
<evidence type="ECO:0000256" key="12">
    <source>
        <dbReference type="RuleBase" id="RU365058"/>
    </source>
</evidence>
<feature type="region of interest" description="Disordered" evidence="13">
    <location>
        <begin position="494"/>
        <end position="561"/>
    </location>
</feature>
<dbReference type="FunFam" id="3.40.50.300:FF:000199">
    <property type="entry name" value="Origin recognition complex subunit 1"/>
    <property type="match status" value="1"/>
</dbReference>
<dbReference type="OrthoDB" id="1926878at2759"/>
<dbReference type="PANTHER" id="PTHR10763:SF23">
    <property type="entry name" value="ORIGIN RECOGNITION COMPLEX SUBUNIT 1"/>
    <property type="match status" value="1"/>
</dbReference>
<feature type="compositionally biased region" description="Polar residues" evidence="13">
    <location>
        <begin position="543"/>
        <end position="553"/>
    </location>
</feature>
<comment type="subunit">
    <text evidence="12">ORC is composed of six subunits.</text>
</comment>
<dbReference type="SMART" id="SM00382">
    <property type="entry name" value="AAA"/>
    <property type="match status" value="1"/>
</dbReference>
<evidence type="ECO:0000259" key="14">
    <source>
        <dbReference type="PROSITE" id="PS51038"/>
    </source>
</evidence>
<evidence type="ECO:0000256" key="2">
    <source>
        <dbReference type="ARBA" id="ARBA00008398"/>
    </source>
</evidence>
<keyword evidence="4" id="KW-0597">Phosphoprotein</keyword>
<feature type="region of interest" description="Disordered" evidence="13">
    <location>
        <begin position="364"/>
        <end position="383"/>
    </location>
</feature>
<keyword evidence="7 12" id="KW-0547">Nucleotide-binding</keyword>
<dbReference type="InterPro" id="IPR003593">
    <property type="entry name" value="AAA+_ATPase"/>
</dbReference>
<dbReference type="InterPro" id="IPR001025">
    <property type="entry name" value="BAH_dom"/>
</dbReference>
<keyword evidence="5 12" id="KW-0235">DNA replication</keyword>
<keyword evidence="16" id="KW-1185">Reference proteome</keyword>
<evidence type="ECO:0000256" key="7">
    <source>
        <dbReference type="ARBA" id="ARBA00022741"/>
    </source>
</evidence>
<dbReference type="SUPFAM" id="SSF52540">
    <property type="entry name" value="P-loop containing nucleoside triphosphate hydrolases"/>
    <property type="match status" value="1"/>
</dbReference>
<dbReference type="GO" id="GO:0016887">
    <property type="term" value="F:ATP hydrolysis activity"/>
    <property type="evidence" value="ECO:0007669"/>
    <property type="project" value="InterPro"/>
</dbReference>
<gene>
    <name evidence="15" type="primary">106096117</name>
</gene>
<dbReference type="SMART" id="SM01074">
    <property type="entry name" value="Cdc6_C"/>
    <property type="match status" value="1"/>
</dbReference>
<name>A0A1I8NNY5_STOCA</name>
<evidence type="ECO:0000256" key="1">
    <source>
        <dbReference type="ARBA" id="ARBA00004123"/>
    </source>
</evidence>
<proteinExistence type="inferred from homology"/>
<keyword evidence="11 12" id="KW-0539">Nucleus</keyword>
<dbReference type="VEuPathDB" id="VectorBase:SCAU000744"/>
<dbReference type="GO" id="GO:0003682">
    <property type="term" value="F:chromatin binding"/>
    <property type="evidence" value="ECO:0007669"/>
    <property type="project" value="InterPro"/>
</dbReference>
<evidence type="ECO:0000313" key="15">
    <source>
        <dbReference type="EnsemblMetazoa" id="SCAU000744-PA"/>
    </source>
</evidence>
<dbReference type="InterPro" id="IPR050311">
    <property type="entry name" value="ORC1/CDC6"/>
</dbReference>
<evidence type="ECO:0000256" key="8">
    <source>
        <dbReference type="ARBA" id="ARBA00022840"/>
    </source>
</evidence>
<dbReference type="AlphaFoldDB" id="A0A1I8NNY5"/>
<dbReference type="FunFam" id="1.10.8.60:FF:000206">
    <property type="entry name" value="Origin recognition complex subunit 1"/>
    <property type="match status" value="1"/>
</dbReference>
<dbReference type="GO" id="GO:0005664">
    <property type="term" value="C:nuclear origin of replication recognition complex"/>
    <property type="evidence" value="ECO:0007669"/>
    <property type="project" value="TreeGrafter"/>
</dbReference>
<reference evidence="15" key="1">
    <citation type="submission" date="2020-05" db="UniProtKB">
        <authorList>
            <consortium name="EnsemblMetazoa"/>
        </authorList>
    </citation>
    <scope>IDENTIFICATION</scope>
    <source>
        <strain evidence="15">USDA</strain>
    </source>
</reference>